<keyword evidence="7" id="KW-1185">Reference proteome</keyword>
<protein>
    <recommendedName>
        <fullName evidence="5">ATP-grasp domain-containing protein</fullName>
    </recommendedName>
</protein>
<keyword evidence="2 4" id="KW-0547">Nucleotide-binding</keyword>
<dbReference type="GO" id="GO:0016874">
    <property type="term" value="F:ligase activity"/>
    <property type="evidence" value="ECO:0007669"/>
    <property type="project" value="UniProtKB-KW"/>
</dbReference>
<evidence type="ECO:0000256" key="4">
    <source>
        <dbReference type="PROSITE-ProRule" id="PRU00409"/>
    </source>
</evidence>
<dbReference type="InterPro" id="IPR011761">
    <property type="entry name" value="ATP-grasp"/>
</dbReference>
<dbReference type="Proteomes" id="UP000266906">
    <property type="component" value="Unassembled WGS sequence"/>
</dbReference>
<dbReference type="Gene3D" id="3.30.470.20">
    <property type="entry name" value="ATP-grasp fold, B domain"/>
    <property type="match status" value="1"/>
</dbReference>
<dbReference type="AlphaFoldDB" id="A0A3N4RZP8"/>
<dbReference type="RefSeq" id="WP_123820962.1">
    <property type="nucleotide sequence ID" value="NZ_RKQG01000002.1"/>
</dbReference>
<keyword evidence="3 4" id="KW-0067">ATP-binding</keyword>
<dbReference type="PANTHER" id="PTHR43585">
    <property type="entry name" value="FUMIPYRROLE BIOSYNTHESIS PROTEIN C"/>
    <property type="match status" value="1"/>
</dbReference>
<proteinExistence type="predicted"/>
<accession>A0A3N4RZP8</accession>
<dbReference type="EMBL" id="RKQG01000002">
    <property type="protein sequence ID" value="RPE29554.1"/>
    <property type="molecule type" value="Genomic_DNA"/>
</dbReference>
<dbReference type="SUPFAM" id="SSF56059">
    <property type="entry name" value="Glutathione synthetase ATP-binding domain-like"/>
    <property type="match status" value="1"/>
</dbReference>
<name>A0A3N4RZP8_9ACTN</name>
<comment type="caution">
    <text evidence="6">The sequence shown here is derived from an EMBL/GenBank/DDBJ whole genome shotgun (WGS) entry which is preliminary data.</text>
</comment>
<dbReference type="PANTHER" id="PTHR43585:SF2">
    <property type="entry name" value="ATP-GRASP ENZYME FSQD"/>
    <property type="match status" value="1"/>
</dbReference>
<feature type="domain" description="ATP-grasp" evidence="5">
    <location>
        <begin position="118"/>
        <end position="316"/>
    </location>
</feature>
<evidence type="ECO:0000259" key="5">
    <source>
        <dbReference type="PROSITE" id="PS50975"/>
    </source>
</evidence>
<reference evidence="6 7" key="1">
    <citation type="submission" date="2018-11" db="EMBL/GenBank/DDBJ databases">
        <title>Sequencing the genomes of 1000 actinobacteria strains.</title>
        <authorList>
            <person name="Klenk H.-P."/>
        </authorList>
    </citation>
    <scope>NUCLEOTIDE SEQUENCE [LARGE SCALE GENOMIC DNA]</scope>
    <source>
        <strain evidence="6 7">DSM 44781</strain>
    </source>
</reference>
<evidence type="ECO:0000256" key="3">
    <source>
        <dbReference type="ARBA" id="ARBA00022840"/>
    </source>
</evidence>
<dbReference type="InterPro" id="IPR052032">
    <property type="entry name" value="ATP-dep_AA_Ligase"/>
</dbReference>
<dbReference type="InterPro" id="IPR013815">
    <property type="entry name" value="ATP_grasp_subdomain_1"/>
</dbReference>
<sequence>MDTERRPTVLLLGTDKYVMQACVRHGVDAVVIWGSTAYDYGIVPVPEQFTVLRVDDQSSAEAVLTALHRAGLADREYDAVLTSDEWAMVTAGLVAEHLGCRGIDPVTAAHFRDKSLQKRRIAAAGLRTARVTVIDDVHDVSAVTELPYPRAVLKPIAGAATARTSVVASLADLEQRSRQYRKEKTAQRTFALEEFVEGDEWVADGVVFEGEIVFHALGTYGDPCLTVVEQGLPLRLRRFDPKSESWAYELGDPFVRRAIEALGLRNGAFHMELFHHPEHGLAFGECASRRGGALIHEELQAKFNVHLGAAQLFAALGRRPELNVVVRPETIGGTYLPGRPGTLISCPSPAELRAQPGVEFARVEFPFGGQFADGLGSTNQKLGQVLVAADSEDELQDRLAELRAWFAERTVVAPYGGSIRELRAWQRETWPEQDYRDALWD</sequence>
<dbReference type="GO" id="GO:0046872">
    <property type="term" value="F:metal ion binding"/>
    <property type="evidence" value="ECO:0007669"/>
    <property type="project" value="InterPro"/>
</dbReference>
<organism evidence="6 7">
    <name type="scientific">Kitasatospora cineracea</name>
    <dbReference type="NCBI Taxonomy" id="88074"/>
    <lineage>
        <taxon>Bacteria</taxon>
        <taxon>Bacillati</taxon>
        <taxon>Actinomycetota</taxon>
        <taxon>Actinomycetes</taxon>
        <taxon>Kitasatosporales</taxon>
        <taxon>Streptomycetaceae</taxon>
        <taxon>Kitasatospora</taxon>
    </lineage>
</organism>
<evidence type="ECO:0000256" key="2">
    <source>
        <dbReference type="ARBA" id="ARBA00022741"/>
    </source>
</evidence>
<evidence type="ECO:0000256" key="1">
    <source>
        <dbReference type="ARBA" id="ARBA00022598"/>
    </source>
</evidence>
<dbReference type="Gene3D" id="3.30.1490.20">
    <property type="entry name" value="ATP-grasp fold, A domain"/>
    <property type="match status" value="1"/>
</dbReference>
<dbReference type="GO" id="GO:0005524">
    <property type="term" value="F:ATP binding"/>
    <property type="evidence" value="ECO:0007669"/>
    <property type="project" value="UniProtKB-UniRule"/>
</dbReference>
<dbReference type="PROSITE" id="PS50975">
    <property type="entry name" value="ATP_GRASP"/>
    <property type="match status" value="1"/>
</dbReference>
<gene>
    <name evidence="6" type="ORF">EDD38_6712</name>
</gene>
<evidence type="ECO:0000313" key="6">
    <source>
        <dbReference type="EMBL" id="RPE29554.1"/>
    </source>
</evidence>
<evidence type="ECO:0000313" key="7">
    <source>
        <dbReference type="Proteomes" id="UP000266906"/>
    </source>
</evidence>
<dbReference type="Gene3D" id="3.40.50.20">
    <property type="match status" value="1"/>
</dbReference>
<keyword evidence="1" id="KW-0436">Ligase</keyword>